<evidence type="ECO:0000313" key="12">
    <source>
        <dbReference type="EMBL" id="UNV88183.1"/>
    </source>
</evidence>
<organism evidence="11 13">
    <name type="scientific">Morococcus cerebrosus</name>
    <dbReference type="NCBI Taxonomy" id="1056807"/>
    <lineage>
        <taxon>Bacteria</taxon>
        <taxon>Pseudomonadati</taxon>
        <taxon>Pseudomonadota</taxon>
        <taxon>Betaproteobacteria</taxon>
        <taxon>Neisseriales</taxon>
        <taxon>Neisseriaceae</taxon>
        <taxon>Morococcus</taxon>
    </lineage>
</organism>
<comment type="similarity">
    <text evidence="4 9">Belongs to the SurE nucleotidase family.</text>
</comment>
<dbReference type="Pfam" id="PF01975">
    <property type="entry name" value="SurE"/>
    <property type="match status" value="1"/>
</dbReference>
<keyword evidence="8 9" id="KW-0378">Hydrolase</keyword>
<feature type="binding site" evidence="9">
    <location>
        <position position="39"/>
    </location>
    <ligand>
        <name>a divalent metal cation</name>
        <dbReference type="ChEBI" id="CHEBI:60240"/>
    </ligand>
</feature>
<evidence type="ECO:0000256" key="6">
    <source>
        <dbReference type="ARBA" id="ARBA00022723"/>
    </source>
</evidence>
<dbReference type="InterPro" id="IPR002828">
    <property type="entry name" value="SurE-like_Pase/nucleotidase"/>
</dbReference>
<evidence type="ECO:0000313" key="14">
    <source>
        <dbReference type="Proteomes" id="UP000829504"/>
    </source>
</evidence>
<keyword evidence="14" id="KW-1185">Reference proteome</keyword>
<evidence type="ECO:0000256" key="8">
    <source>
        <dbReference type="ARBA" id="ARBA00022801"/>
    </source>
</evidence>
<comment type="subcellular location">
    <subcellularLocation>
        <location evidence="3 9">Cytoplasm</location>
    </subcellularLocation>
</comment>
<dbReference type="FunFam" id="3.40.1210.10:FF:000001">
    <property type="entry name" value="5'/3'-nucleotidase SurE"/>
    <property type="match status" value="1"/>
</dbReference>
<reference evidence="12 14" key="2">
    <citation type="submission" date="2022-03" db="EMBL/GenBank/DDBJ databases">
        <title>Genome sequencing of Morococcus cerebrosus.</title>
        <authorList>
            <person name="Baek M.-G."/>
            <person name="Yi H."/>
        </authorList>
    </citation>
    <scope>NUCLEOTIDE SEQUENCE [LARGE SCALE GENOMIC DNA]</scope>
    <source>
        <strain evidence="12 14">CIP 81.93</strain>
    </source>
</reference>
<feature type="binding site" evidence="9">
    <location>
        <position position="8"/>
    </location>
    <ligand>
        <name>a divalent metal cation</name>
        <dbReference type="ChEBI" id="CHEBI:60240"/>
    </ligand>
</feature>
<evidence type="ECO:0000256" key="4">
    <source>
        <dbReference type="ARBA" id="ARBA00011062"/>
    </source>
</evidence>
<dbReference type="RefSeq" id="WP_039405567.1">
    <property type="nucleotide sequence ID" value="NZ_CP094242.1"/>
</dbReference>
<dbReference type="InterPro" id="IPR036523">
    <property type="entry name" value="SurE-like_sf"/>
</dbReference>
<dbReference type="NCBIfam" id="NF001489">
    <property type="entry name" value="PRK00346.1-3"/>
    <property type="match status" value="1"/>
</dbReference>
<evidence type="ECO:0000256" key="2">
    <source>
        <dbReference type="ARBA" id="ARBA00001946"/>
    </source>
</evidence>
<dbReference type="GO" id="GO:0046872">
    <property type="term" value="F:metal ion binding"/>
    <property type="evidence" value="ECO:0007669"/>
    <property type="project" value="UniProtKB-UniRule"/>
</dbReference>
<reference evidence="11 13" key="1">
    <citation type="submission" date="2014-12" db="EMBL/GenBank/DDBJ databases">
        <title>Genome sequence of Morococcus cerebrosus.</title>
        <authorList>
            <person name="Shin S.-K."/>
            <person name="Yi H."/>
        </authorList>
    </citation>
    <scope>NUCLEOTIDE SEQUENCE [LARGE SCALE GENOMIC DNA]</scope>
    <source>
        <strain evidence="11 13">CIP 81.93</strain>
    </source>
</reference>
<dbReference type="GO" id="GO:0004309">
    <property type="term" value="F:exopolyphosphatase activity"/>
    <property type="evidence" value="ECO:0007669"/>
    <property type="project" value="TreeGrafter"/>
</dbReference>
<dbReference type="InterPro" id="IPR030048">
    <property type="entry name" value="SurE"/>
</dbReference>
<evidence type="ECO:0000256" key="7">
    <source>
        <dbReference type="ARBA" id="ARBA00022741"/>
    </source>
</evidence>
<evidence type="ECO:0000259" key="10">
    <source>
        <dbReference type="Pfam" id="PF01975"/>
    </source>
</evidence>
<dbReference type="Proteomes" id="UP000829504">
    <property type="component" value="Chromosome"/>
</dbReference>
<accession>A0A0C1EHZ0</accession>
<comment type="catalytic activity">
    <reaction evidence="1 9">
        <text>a ribonucleoside 5'-phosphate + H2O = a ribonucleoside + phosphate</text>
        <dbReference type="Rhea" id="RHEA:12484"/>
        <dbReference type="ChEBI" id="CHEBI:15377"/>
        <dbReference type="ChEBI" id="CHEBI:18254"/>
        <dbReference type="ChEBI" id="CHEBI:43474"/>
        <dbReference type="ChEBI" id="CHEBI:58043"/>
        <dbReference type="EC" id="3.1.3.5"/>
    </reaction>
</comment>
<protein>
    <recommendedName>
        <fullName evidence="9">5'-nucleotidase SurE</fullName>
        <ecNumber evidence="9">3.1.3.5</ecNumber>
    </recommendedName>
    <alternativeName>
        <fullName evidence="9">Nucleoside 5'-monophosphate phosphohydrolase</fullName>
    </alternativeName>
</protein>
<dbReference type="GO" id="GO:0008254">
    <property type="term" value="F:3'-nucleotidase activity"/>
    <property type="evidence" value="ECO:0007669"/>
    <property type="project" value="TreeGrafter"/>
</dbReference>
<evidence type="ECO:0000313" key="13">
    <source>
        <dbReference type="Proteomes" id="UP000031390"/>
    </source>
</evidence>
<dbReference type="GO" id="GO:0008253">
    <property type="term" value="F:5'-nucleotidase activity"/>
    <property type="evidence" value="ECO:0007669"/>
    <property type="project" value="UniProtKB-UniRule"/>
</dbReference>
<evidence type="ECO:0000256" key="5">
    <source>
        <dbReference type="ARBA" id="ARBA00022490"/>
    </source>
</evidence>
<dbReference type="GO" id="GO:0000166">
    <property type="term" value="F:nucleotide binding"/>
    <property type="evidence" value="ECO:0007669"/>
    <property type="project" value="UniProtKB-KW"/>
</dbReference>
<dbReference type="Gene3D" id="3.40.1210.10">
    <property type="entry name" value="Survival protein SurE-like phosphatase/nucleotidase"/>
    <property type="match status" value="1"/>
</dbReference>
<dbReference type="GO" id="GO:0005737">
    <property type="term" value="C:cytoplasm"/>
    <property type="evidence" value="ECO:0007669"/>
    <property type="project" value="UniProtKB-SubCell"/>
</dbReference>
<keyword evidence="6 9" id="KW-0479">Metal-binding</keyword>
<dbReference type="HAMAP" id="MF_00060">
    <property type="entry name" value="SurE"/>
    <property type="match status" value="1"/>
</dbReference>
<evidence type="ECO:0000256" key="9">
    <source>
        <dbReference type="HAMAP-Rule" id="MF_00060"/>
    </source>
</evidence>
<dbReference type="PANTHER" id="PTHR30457">
    <property type="entry name" value="5'-NUCLEOTIDASE SURE"/>
    <property type="match status" value="1"/>
</dbReference>
<evidence type="ECO:0000313" key="11">
    <source>
        <dbReference type="EMBL" id="KIC11754.1"/>
    </source>
</evidence>
<dbReference type="NCBIfam" id="TIGR00087">
    <property type="entry name" value="surE"/>
    <property type="match status" value="1"/>
</dbReference>
<dbReference type="EMBL" id="CP094242">
    <property type="protein sequence ID" value="UNV88183.1"/>
    <property type="molecule type" value="Genomic_DNA"/>
</dbReference>
<sequence length="251" mass="27403">MNILISNDDGYSSQGIAILARVAAEFANVRIVAPERDRSGVSNSLTLDRPLQMKQAANGFYYVDGTPTDCIHVGCHVLSDFKPDLVLSGINNGANMGDDTLYSGTVAAATEAFLMGIPAVALSLNDTRGRYWQTAEQAAWMILERLLKNPPKTPVLWNINIPAVPPDAVQGIKTTRLGRRHHEQSVIPMKNPRGESIYWIGPVGDISDREQGTDFGECEAGFITVTPLQIDLTSYRHMDAVSGFWQDGKEG</sequence>
<dbReference type="EMBL" id="JUFZ01000021">
    <property type="protein sequence ID" value="KIC11754.1"/>
    <property type="molecule type" value="Genomic_DNA"/>
</dbReference>
<comment type="cofactor">
    <cofactor evidence="2">
        <name>Mg(2+)</name>
        <dbReference type="ChEBI" id="CHEBI:18420"/>
    </cofactor>
</comment>
<feature type="binding site" evidence="9">
    <location>
        <position position="9"/>
    </location>
    <ligand>
        <name>a divalent metal cation</name>
        <dbReference type="ChEBI" id="CHEBI:60240"/>
    </ligand>
</feature>
<dbReference type="NCBIfam" id="NF001490">
    <property type="entry name" value="PRK00346.1-4"/>
    <property type="match status" value="1"/>
</dbReference>
<evidence type="ECO:0000256" key="3">
    <source>
        <dbReference type="ARBA" id="ARBA00004496"/>
    </source>
</evidence>
<comment type="cofactor">
    <cofactor evidence="9">
        <name>a divalent metal cation</name>
        <dbReference type="ChEBI" id="CHEBI:60240"/>
    </cofactor>
    <text evidence="9">Binds 1 divalent metal cation per subunit.</text>
</comment>
<feature type="binding site" evidence="9">
    <location>
        <position position="91"/>
    </location>
    <ligand>
        <name>a divalent metal cation</name>
        <dbReference type="ChEBI" id="CHEBI:60240"/>
    </ligand>
</feature>
<dbReference type="Proteomes" id="UP000031390">
    <property type="component" value="Unassembled WGS sequence"/>
</dbReference>
<gene>
    <name evidence="9 12" type="primary">surE</name>
    <name evidence="11" type="ORF">MCC93_05380</name>
    <name evidence="12" type="ORF">MON37_04455</name>
</gene>
<dbReference type="AlphaFoldDB" id="A0A0C1EHZ0"/>
<comment type="function">
    <text evidence="9">Nucleotidase that shows phosphatase activity on nucleoside 5'-monophosphates.</text>
</comment>
<proteinExistence type="inferred from homology"/>
<name>A0A0C1EHZ0_9NEIS</name>
<dbReference type="EC" id="3.1.3.5" evidence="9"/>
<evidence type="ECO:0000256" key="1">
    <source>
        <dbReference type="ARBA" id="ARBA00000815"/>
    </source>
</evidence>
<keyword evidence="7 9" id="KW-0547">Nucleotide-binding</keyword>
<feature type="domain" description="Survival protein SurE-like phosphatase/nucleotidase" evidence="10">
    <location>
        <begin position="3"/>
        <end position="183"/>
    </location>
</feature>
<dbReference type="PATRIC" id="fig|1056807.3.peg.520"/>
<dbReference type="SUPFAM" id="SSF64167">
    <property type="entry name" value="SurE-like"/>
    <property type="match status" value="1"/>
</dbReference>
<dbReference type="PANTHER" id="PTHR30457:SF12">
    <property type="entry name" value="5'_3'-NUCLEOTIDASE SURE"/>
    <property type="match status" value="1"/>
</dbReference>
<keyword evidence="5 9" id="KW-0963">Cytoplasm</keyword>